<dbReference type="GO" id="GO:0009535">
    <property type="term" value="C:chloroplast thylakoid membrane"/>
    <property type="evidence" value="ECO:0007669"/>
    <property type="project" value="InterPro"/>
</dbReference>
<name>A0AAW1LEW6_SAPOF</name>
<dbReference type="GO" id="GO:0016730">
    <property type="term" value="F:oxidoreductase activity, acting on iron-sulfur proteins as donors"/>
    <property type="evidence" value="ECO:0007669"/>
    <property type="project" value="InterPro"/>
</dbReference>
<keyword evidence="3" id="KW-1185">Reference proteome</keyword>
<dbReference type="PANTHER" id="PTHR31032">
    <property type="entry name" value="PGR5-LIKE PROTEIN 1B, CHLOROPLASTIC"/>
    <property type="match status" value="1"/>
</dbReference>
<accession>A0AAW1LEW6</accession>
<gene>
    <name evidence="2" type="ORF">RND81_04G164600</name>
</gene>
<feature type="transmembrane region" description="Helical" evidence="1">
    <location>
        <begin position="144"/>
        <end position="168"/>
    </location>
</feature>
<evidence type="ECO:0000313" key="2">
    <source>
        <dbReference type="EMBL" id="KAK9734808.1"/>
    </source>
</evidence>
<dbReference type="InterPro" id="IPR039987">
    <property type="entry name" value="PGRL1"/>
</dbReference>
<comment type="caution">
    <text evidence="2">The sequence shown here is derived from an EMBL/GenBank/DDBJ whole genome shotgun (WGS) entry which is preliminary data.</text>
</comment>
<sequence>MAGTTRNSYIPPTNPVVPTKPSTAVNFLRRTLFAAAGTSVYRHNLRISSTCSAASHTPCTVLSEGPSCIFVGPIETASQETLEALYRQARDAYYSGKPLIMDDMFDRVELKLRWYGSKYVVKYPRCSLRRQSTYADAQEDPSQVFALASVWFLILVFGSSVCLLPVLYTVNQAYQETFNSSALYISQSSTTQFFAILNCALLMLLGSVIGCPIAIASARALKGLWRNNLIALKGACPNCGEEVFAFVKSDESNCTPHRGCCHVCECLLEFRTTSEKCISSFGRRWVHGRIYLISDQRTRRRQIRT</sequence>
<dbReference type="Proteomes" id="UP001443914">
    <property type="component" value="Unassembled WGS sequence"/>
</dbReference>
<feature type="transmembrane region" description="Helical" evidence="1">
    <location>
        <begin position="193"/>
        <end position="216"/>
    </location>
</feature>
<keyword evidence="1" id="KW-0812">Transmembrane</keyword>
<evidence type="ECO:0000256" key="1">
    <source>
        <dbReference type="SAM" id="Phobius"/>
    </source>
</evidence>
<keyword evidence="1" id="KW-0472">Membrane</keyword>
<reference evidence="2" key="1">
    <citation type="submission" date="2024-03" db="EMBL/GenBank/DDBJ databases">
        <title>WGS assembly of Saponaria officinalis var. Norfolk2.</title>
        <authorList>
            <person name="Jenkins J."/>
            <person name="Shu S."/>
            <person name="Grimwood J."/>
            <person name="Barry K."/>
            <person name="Goodstein D."/>
            <person name="Schmutz J."/>
            <person name="Leebens-Mack J."/>
            <person name="Osbourn A."/>
        </authorList>
    </citation>
    <scope>NUCLEOTIDE SEQUENCE [LARGE SCALE GENOMIC DNA]</scope>
    <source>
        <strain evidence="2">JIC</strain>
    </source>
</reference>
<dbReference type="GO" id="GO:0009773">
    <property type="term" value="P:photosynthetic electron transport in photosystem I"/>
    <property type="evidence" value="ECO:0007669"/>
    <property type="project" value="InterPro"/>
</dbReference>
<dbReference type="PANTHER" id="PTHR31032:SF2">
    <property type="entry name" value="PGR5-LIKE A PROTEIN"/>
    <property type="match status" value="1"/>
</dbReference>
<keyword evidence="1" id="KW-1133">Transmembrane helix</keyword>
<proteinExistence type="predicted"/>
<dbReference type="EMBL" id="JBDFQZ010000004">
    <property type="protein sequence ID" value="KAK9734808.1"/>
    <property type="molecule type" value="Genomic_DNA"/>
</dbReference>
<evidence type="ECO:0000313" key="3">
    <source>
        <dbReference type="Proteomes" id="UP001443914"/>
    </source>
</evidence>
<dbReference type="AlphaFoldDB" id="A0AAW1LEW6"/>
<organism evidence="2 3">
    <name type="scientific">Saponaria officinalis</name>
    <name type="common">Common soapwort</name>
    <name type="synonym">Lychnis saponaria</name>
    <dbReference type="NCBI Taxonomy" id="3572"/>
    <lineage>
        <taxon>Eukaryota</taxon>
        <taxon>Viridiplantae</taxon>
        <taxon>Streptophyta</taxon>
        <taxon>Embryophyta</taxon>
        <taxon>Tracheophyta</taxon>
        <taxon>Spermatophyta</taxon>
        <taxon>Magnoliopsida</taxon>
        <taxon>eudicotyledons</taxon>
        <taxon>Gunneridae</taxon>
        <taxon>Pentapetalae</taxon>
        <taxon>Caryophyllales</taxon>
        <taxon>Caryophyllaceae</taxon>
        <taxon>Caryophylleae</taxon>
        <taxon>Saponaria</taxon>
    </lineage>
</organism>
<protein>
    <recommendedName>
        <fullName evidence="4">PGR5-like protein 1A, chloroplastic</fullName>
    </recommendedName>
</protein>
<evidence type="ECO:0008006" key="4">
    <source>
        <dbReference type="Google" id="ProtNLM"/>
    </source>
</evidence>